<keyword evidence="3" id="KW-0904">Protein phosphatase</keyword>
<dbReference type="InterPro" id="IPR017867">
    <property type="entry name" value="Tyr_phospatase_low_mol_wt"/>
</dbReference>
<dbReference type="PANTHER" id="PTHR11717:SF31">
    <property type="entry name" value="LOW MOLECULAR WEIGHT PROTEIN-TYROSINE-PHOSPHATASE ETP-RELATED"/>
    <property type="match status" value="1"/>
</dbReference>
<keyword evidence="2" id="KW-0378">Hydrolase</keyword>
<evidence type="ECO:0000256" key="2">
    <source>
        <dbReference type="ARBA" id="ARBA00022801"/>
    </source>
</evidence>
<evidence type="ECO:0000313" key="6">
    <source>
        <dbReference type="Proteomes" id="UP000008680"/>
    </source>
</evidence>
<dbReference type="STRING" id="634498.mru_1295"/>
<dbReference type="RefSeq" id="WP_012956094.1">
    <property type="nucleotide sequence ID" value="NC_013790.1"/>
</dbReference>
<dbReference type="EMBL" id="CP001719">
    <property type="protein sequence ID" value="ADC47145.1"/>
    <property type="molecule type" value="Genomic_DNA"/>
</dbReference>
<dbReference type="InterPro" id="IPR050438">
    <property type="entry name" value="LMW_PTPase"/>
</dbReference>
<accession>D3E3N4</accession>
<name>D3E3N4_METRM</name>
<dbReference type="HOGENOM" id="CLU_071415_1_2_2"/>
<evidence type="ECO:0000313" key="5">
    <source>
        <dbReference type="EMBL" id="ADC47145.1"/>
    </source>
</evidence>
<evidence type="ECO:0000256" key="1">
    <source>
        <dbReference type="ARBA" id="ARBA00011063"/>
    </source>
</evidence>
<dbReference type="AlphaFoldDB" id="D3E3N4"/>
<dbReference type="InterPro" id="IPR023485">
    <property type="entry name" value="Ptyr_pPase"/>
</dbReference>
<dbReference type="PANTHER" id="PTHR11717">
    <property type="entry name" value="LOW MOLECULAR WEIGHT PROTEIN TYROSINE PHOSPHATASE"/>
    <property type="match status" value="1"/>
</dbReference>
<protein>
    <submittedName>
        <fullName evidence="5">Phosphotyrosine protein phosphatase</fullName>
    </submittedName>
</protein>
<evidence type="ECO:0000259" key="4">
    <source>
        <dbReference type="SMART" id="SM00226"/>
    </source>
</evidence>
<dbReference type="PRINTS" id="PR00719">
    <property type="entry name" value="LMWPTPASE"/>
</dbReference>
<feature type="domain" description="Phosphotyrosine protein phosphatase I" evidence="4">
    <location>
        <begin position="1"/>
        <end position="140"/>
    </location>
</feature>
<dbReference type="OrthoDB" id="295776at2157"/>
<sequence length="153" mass="17412">MKLMFVCTGNTCRSVMAEYLFKTMISGDIEISSAGIMAKDGSSPSLNTIDVCKKHGLDVSNHKATNVKRSNIKDMDLVLTLEESHRNTLLNMYPNLSIYTIKEFNDVDYVYDIEDPYNQSLEVYEATFNEIKESLEKIDPDKLLSYGFNVEKD</sequence>
<keyword evidence="6" id="KW-1185">Reference proteome</keyword>
<dbReference type="Gene3D" id="3.40.50.2300">
    <property type="match status" value="1"/>
</dbReference>
<reference evidence="5 6" key="1">
    <citation type="journal article" date="2010" name="PLoS ONE">
        <title>The genome sequence of the rumen methanogen Methanobrevibacter ruminantium reveals new possibilities for controlling ruminant methane emissions.</title>
        <authorList>
            <person name="Leahy S.C."/>
            <person name="Kelly W.J."/>
            <person name="Altermann E."/>
            <person name="Ronimus R.S."/>
            <person name="Yeoman C.J."/>
            <person name="Pacheco D.M."/>
            <person name="Li D."/>
            <person name="Kong Z."/>
            <person name="McTavish S."/>
            <person name="Sang C."/>
            <person name="Lambie S.C."/>
            <person name="Janssen P.H."/>
            <person name="Dey D."/>
            <person name="Attwood G.T."/>
        </authorList>
    </citation>
    <scope>NUCLEOTIDE SEQUENCE [LARGE SCALE GENOMIC DNA]</scope>
    <source>
        <strain evidence="6">ATCC 35063 / DSM 1093 / JCM 13430 / OCM 146 / M1</strain>
    </source>
</reference>
<dbReference type="GO" id="GO:0004725">
    <property type="term" value="F:protein tyrosine phosphatase activity"/>
    <property type="evidence" value="ECO:0007669"/>
    <property type="project" value="InterPro"/>
</dbReference>
<gene>
    <name evidence="5" type="ordered locus">mru_1295</name>
</gene>
<dbReference type="Proteomes" id="UP000008680">
    <property type="component" value="Chromosome"/>
</dbReference>
<dbReference type="GeneID" id="8770946"/>
<evidence type="ECO:0000256" key="3">
    <source>
        <dbReference type="ARBA" id="ARBA00022912"/>
    </source>
</evidence>
<dbReference type="KEGG" id="mru:mru_1295"/>
<dbReference type="eggNOG" id="arCOG04425">
    <property type="taxonomic scope" value="Archaea"/>
</dbReference>
<dbReference type="SMART" id="SM00226">
    <property type="entry name" value="LMWPc"/>
    <property type="match status" value="1"/>
</dbReference>
<proteinExistence type="inferred from homology"/>
<dbReference type="CDD" id="cd16344">
    <property type="entry name" value="LMWPAP"/>
    <property type="match status" value="1"/>
</dbReference>
<dbReference type="PATRIC" id="fig|634498.28.peg.1298"/>
<dbReference type="SUPFAM" id="SSF52788">
    <property type="entry name" value="Phosphotyrosine protein phosphatases I"/>
    <property type="match status" value="1"/>
</dbReference>
<dbReference type="InterPro" id="IPR036196">
    <property type="entry name" value="Ptyr_pPase_sf"/>
</dbReference>
<dbReference type="Pfam" id="PF01451">
    <property type="entry name" value="LMWPc"/>
    <property type="match status" value="1"/>
</dbReference>
<organism evidence="5 6">
    <name type="scientific">Methanobrevibacter ruminantium (strain ATCC 35063 / DSM 1093 / JCM 13430 / OCM 146 / M1)</name>
    <name type="common">Methanobacterium ruminantium</name>
    <dbReference type="NCBI Taxonomy" id="634498"/>
    <lineage>
        <taxon>Archaea</taxon>
        <taxon>Methanobacteriati</taxon>
        <taxon>Methanobacteriota</taxon>
        <taxon>Methanomada group</taxon>
        <taxon>Methanobacteria</taxon>
        <taxon>Methanobacteriales</taxon>
        <taxon>Methanobacteriaceae</taxon>
        <taxon>Methanobrevibacter</taxon>
    </lineage>
</organism>
<comment type="similarity">
    <text evidence="1">Belongs to the low molecular weight phosphotyrosine protein phosphatase family.</text>
</comment>